<keyword evidence="1" id="KW-0732">Signal</keyword>
<feature type="signal peptide" evidence="1">
    <location>
        <begin position="1"/>
        <end position="25"/>
    </location>
</feature>
<feature type="domain" description="GEVED" evidence="3">
    <location>
        <begin position="103"/>
        <end position="193"/>
    </location>
</feature>
<dbReference type="OrthoDB" id="692153at2"/>
<dbReference type="NCBIfam" id="TIGR04183">
    <property type="entry name" value="Por_Secre_tail"/>
    <property type="match status" value="1"/>
</dbReference>
<gene>
    <name evidence="4" type="ORF">B0I18_102494</name>
</gene>
<sequence length="283" mass="30454">MRNKMTRIPTLALLLTAASVTPVSAQITNPAPYCAAGYDEGAMPVAHYISNVKIGTLNNSSGTTQYAAPHYVFYNNVQAPALVKGNTYPLSITHDNAVSTHFVAVYIDFNKNNSFADAGELVLQQYTQGITSPATANVIVPATAVAGVTRMRVMVFEDDRYTYGNTVHTSPTPCTDDAGGKFDWGETEDYNVNITAGGGTGIEDLGSQAALVCFPFPAKDRVYFNAACYGADVSLFDISGRRVTQYKNLTAAGIDISPVVNGLYFLWIEQAGKVLTRKIQVLH</sequence>
<dbReference type="EMBL" id="PYGD01000002">
    <property type="protein sequence ID" value="PSK93524.1"/>
    <property type="molecule type" value="Genomic_DNA"/>
</dbReference>
<keyword evidence="5" id="KW-1185">Reference proteome</keyword>
<dbReference type="InterPro" id="IPR045474">
    <property type="entry name" value="GEVED"/>
</dbReference>
<dbReference type="InterPro" id="IPR026444">
    <property type="entry name" value="Secre_tail"/>
</dbReference>
<dbReference type="Proteomes" id="UP000240572">
    <property type="component" value="Unassembled WGS sequence"/>
</dbReference>
<comment type="caution">
    <text evidence="4">The sequence shown here is derived from an EMBL/GenBank/DDBJ whole genome shotgun (WGS) entry which is preliminary data.</text>
</comment>
<reference evidence="4 5" key="1">
    <citation type="submission" date="2018-03" db="EMBL/GenBank/DDBJ databases">
        <title>Genomic Encyclopedia of Type Strains, Phase III (KMG-III): the genomes of soil and plant-associated and newly described type strains.</title>
        <authorList>
            <person name="Whitman W."/>
        </authorList>
    </citation>
    <scope>NUCLEOTIDE SEQUENCE [LARGE SCALE GENOMIC DNA]</scope>
    <source>
        <strain evidence="4 5">CGMCC 1.12700</strain>
    </source>
</reference>
<evidence type="ECO:0000313" key="4">
    <source>
        <dbReference type="EMBL" id="PSK93524.1"/>
    </source>
</evidence>
<evidence type="ECO:0000259" key="3">
    <source>
        <dbReference type="Pfam" id="PF20009"/>
    </source>
</evidence>
<proteinExistence type="predicted"/>
<evidence type="ECO:0000256" key="1">
    <source>
        <dbReference type="SAM" id="SignalP"/>
    </source>
</evidence>
<dbReference type="Pfam" id="PF20009">
    <property type="entry name" value="GEVED"/>
    <property type="match status" value="1"/>
</dbReference>
<dbReference type="Pfam" id="PF18962">
    <property type="entry name" value="Por_Secre_tail"/>
    <property type="match status" value="1"/>
</dbReference>
<name>A0A2P8D8H0_9BACT</name>
<organism evidence="4 5">
    <name type="scientific">Taibaiella chishuiensis</name>
    <dbReference type="NCBI Taxonomy" id="1434707"/>
    <lineage>
        <taxon>Bacteria</taxon>
        <taxon>Pseudomonadati</taxon>
        <taxon>Bacteroidota</taxon>
        <taxon>Chitinophagia</taxon>
        <taxon>Chitinophagales</taxon>
        <taxon>Chitinophagaceae</taxon>
        <taxon>Taibaiella</taxon>
    </lineage>
</organism>
<evidence type="ECO:0000259" key="2">
    <source>
        <dbReference type="Pfam" id="PF18962"/>
    </source>
</evidence>
<feature type="chain" id="PRO_5015199177" evidence="1">
    <location>
        <begin position="26"/>
        <end position="283"/>
    </location>
</feature>
<protein>
    <submittedName>
        <fullName evidence="4">Putative secreted protein (Por secretion system target)</fullName>
    </submittedName>
</protein>
<dbReference type="AlphaFoldDB" id="A0A2P8D8H0"/>
<accession>A0A2P8D8H0</accession>
<evidence type="ECO:0000313" key="5">
    <source>
        <dbReference type="Proteomes" id="UP000240572"/>
    </source>
</evidence>
<feature type="domain" description="Secretion system C-terminal sorting" evidence="2">
    <location>
        <begin position="214"/>
        <end position="281"/>
    </location>
</feature>
<dbReference type="RefSeq" id="WP_106522516.1">
    <property type="nucleotide sequence ID" value="NZ_PYGD01000002.1"/>
</dbReference>